<evidence type="ECO:0000259" key="13">
    <source>
        <dbReference type="PROSITE" id="PS50893"/>
    </source>
</evidence>
<keyword evidence="9 11" id="KW-0472">Membrane</keyword>
<dbReference type="OrthoDB" id="8554730at2"/>
<dbReference type="InterPro" id="IPR017871">
    <property type="entry name" value="ABC_transporter-like_CS"/>
</dbReference>
<feature type="domain" description="Response regulatory" evidence="12">
    <location>
        <begin position="754"/>
        <end position="881"/>
    </location>
</feature>
<evidence type="ECO:0000256" key="8">
    <source>
        <dbReference type="ARBA" id="ARBA00022989"/>
    </source>
</evidence>
<dbReference type="InterPro" id="IPR036640">
    <property type="entry name" value="ABC1_TM_sf"/>
</dbReference>
<dbReference type="GO" id="GO:0140359">
    <property type="term" value="F:ABC-type transporter activity"/>
    <property type="evidence" value="ECO:0007669"/>
    <property type="project" value="InterPro"/>
</dbReference>
<dbReference type="InterPro" id="IPR039421">
    <property type="entry name" value="Type_1_exporter"/>
</dbReference>
<evidence type="ECO:0000259" key="12">
    <source>
        <dbReference type="PROSITE" id="PS50110"/>
    </source>
</evidence>
<dbReference type="InterPro" id="IPR036890">
    <property type="entry name" value="HATPase_C_sf"/>
</dbReference>
<evidence type="ECO:0000256" key="1">
    <source>
        <dbReference type="ARBA" id="ARBA00004651"/>
    </source>
</evidence>
<keyword evidence="10" id="KW-0597">Phosphoprotein</keyword>
<dbReference type="PROSITE" id="PS50110">
    <property type="entry name" value="RESPONSE_REGULATORY"/>
    <property type="match status" value="1"/>
</dbReference>
<dbReference type="Pfam" id="PF00072">
    <property type="entry name" value="Response_reg"/>
    <property type="match status" value="1"/>
</dbReference>
<dbReference type="STRING" id="1777143.AWB82_02775"/>
<evidence type="ECO:0000256" key="4">
    <source>
        <dbReference type="ARBA" id="ARBA00022519"/>
    </source>
</evidence>
<feature type="transmembrane region" description="Helical" evidence="11">
    <location>
        <begin position="34"/>
        <end position="54"/>
    </location>
</feature>
<sequence length="885" mass="97094">MTAQATREKERARLRGRIASDLWRAVWAWRYQTAAAVALMIGARLAVVAVPLLLKRVIDEFSHPASSVVFPVFLVLAYVLLRYLGDMLNEARDVVFSIVTQRTVASFTERTFAHLHALGARFHARRETGAVVRDVQKGADGIGFLLGTSLFTIVPVMIEIGTIVAVMVHAYALEFMAIIGATFVLYSVWTVIFTRFRMRFQRAVNSLEAQSDSRVVDSLLNYETVKFFASESIETRRLSSVLEDWVHARIANQRALTLLHVGQSTIIAIGIAAVMLRAAQHVVAGTMSVGDLVLVNAYIVQVCNPLNTLGFVFRETNDAMVNVERMFSILLSRGRVREDVDEAQAQPLVVTSGEIEFDHVEFGYDPARQILRDVDFRAHPGKKLAVVGGSGSGKSTLVKLLFRLYEPTAGAIRIDGQDIAQVTQNSLRATIGIVPQDTVLFNDTIAYNIGYGRPDATRADIVQAARAAQLDGFIERLPDHYDTRVGERGVRLSGGERQRIAIARAILKNPRIIVFDEATSALDTRSERAIQNELDRLAQGRTSIVIAHRLSTVVDADWILVMEHGRIVEQGQHDELIARDGVYARMWSLQWQQGELKHAQRKVSATALGLDAFVAGVVDALHDEIATRGVNLYTVISDPGLRVSGDASVLQQIVADLCRSQMSASARGERIELRVFREANHANLTVIGQRASPADLSSQQMRRLEAALTEMGGSFTVRYIDAHVAYVATMPLRPVIDDPQAHQLTHDDALAGITVMVLDDQEDARDALEAVLESVGAHIVPCASGDEALGRLRALPTAQWPDVLLCDIVLGGEQNGYDVLRLIREEEAHRGASLSERMPAIALTGHTQADARLRARAEGFQAHLTKPVAAPKLIATIGGVTARAS</sequence>
<protein>
    <submittedName>
        <fullName evidence="15">Response regulator receiver protein</fullName>
    </submittedName>
</protein>
<evidence type="ECO:0000256" key="5">
    <source>
        <dbReference type="ARBA" id="ARBA00022692"/>
    </source>
</evidence>
<reference evidence="15" key="1">
    <citation type="submission" date="2016-01" db="EMBL/GenBank/DDBJ databases">
        <authorList>
            <person name="Peeters C."/>
        </authorList>
    </citation>
    <scope>NUCLEOTIDE SEQUENCE [LARGE SCALE GENOMIC DNA]</scope>
    <source>
        <strain evidence="15">LMG 29325</strain>
    </source>
</reference>
<dbReference type="PROSITE" id="PS50893">
    <property type="entry name" value="ABC_TRANSPORTER_2"/>
    <property type="match status" value="1"/>
</dbReference>
<proteinExistence type="predicted"/>
<dbReference type="SUPFAM" id="SSF52540">
    <property type="entry name" value="P-loop containing nucleoside triphosphate hydrolases"/>
    <property type="match status" value="1"/>
</dbReference>
<dbReference type="GO" id="GO:0005886">
    <property type="term" value="C:plasma membrane"/>
    <property type="evidence" value="ECO:0007669"/>
    <property type="project" value="UniProtKB-SubCell"/>
</dbReference>
<evidence type="ECO:0000256" key="9">
    <source>
        <dbReference type="ARBA" id="ARBA00023136"/>
    </source>
</evidence>
<keyword evidence="4" id="KW-0997">Cell inner membrane</keyword>
<evidence type="ECO:0000256" key="3">
    <source>
        <dbReference type="ARBA" id="ARBA00022475"/>
    </source>
</evidence>
<dbReference type="PROSITE" id="PS50929">
    <property type="entry name" value="ABC_TM1F"/>
    <property type="match status" value="1"/>
</dbReference>
<evidence type="ECO:0000256" key="6">
    <source>
        <dbReference type="ARBA" id="ARBA00022741"/>
    </source>
</evidence>
<evidence type="ECO:0000256" key="11">
    <source>
        <dbReference type="SAM" id="Phobius"/>
    </source>
</evidence>
<comment type="subcellular location">
    <subcellularLocation>
        <location evidence="1">Cell membrane</location>
        <topology evidence="1">Multi-pass membrane protein</topology>
    </subcellularLocation>
</comment>
<dbReference type="Gene3D" id="1.20.1560.10">
    <property type="entry name" value="ABC transporter type 1, transmembrane domain"/>
    <property type="match status" value="1"/>
</dbReference>
<dbReference type="GO" id="GO:0005524">
    <property type="term" value="F:ATP binding"/>
    <property type="evidence" value="ECO:0007669"/>
    <property type="project" value="UniProtKB-KW"/>
</dbReference>
<dbReference type="EMBL" id="FCOJ02000016">
    <property type="protein sequence ID" value="SAK60014.1"/>
    <property type="molecule type" value="Genomic_DNA"/>
</dbReference>
<feature type="modified residue" description="4-aspartylphosphate" evidence="10">
    <location>
        <position position="807"/>
    </location>
</feature>
<keyword evidence="2" id="KW-0813">Transport</keyword>
<dbReference type="InterPro" id="IPR027417">
    <property type="entry name" value="P-loop_NTPase"/>
</dbReference>
<feature type="domain" description="ABC transporter" evidence="13">
    <location>
        <begin position="355"/>
        <end position="589"/>
    </location>
</feature>
<dbReference type="GO" id="GO:0000160">
    <property type="term" value="P:phosphorelay signal transduction system"/>
    <property type="evidence" value="ECO:0007669"/>
    <property type="project" value="InterPro"/>
</dbReference>
<dbReference type="Pfam" id="PF00664">
    <property type="entry name" value="ABC_membrane"/>
    <property type="match status" value="1"/>
</dbReference>
<dbReference type="Pfam" id="PF00005">
    <property type="entry name" value="ABC_tran"/>
    <property type="match status" value="1"/>
</dbReference>
<evidence type="ECO:0000313" key="16">
    <source>
        <dbReference type="Proteomes" id="UP000054596"/>
    </source>
</evidence>
<dbReference type="InterPro" id="IPR001789">
    <property type="entry name" value="Sig_transdc_resp-reg_receiver"/>
</dbReference>
<accession>A0A158AQ93</accession>
<dbReference type="FunFam" id="3.40.50.300:FF:000186">
    <property type="entry name" value="ATP-binding cassette sub-family B member 7, mitochondrial"/>
    <property type="match status" value="1"/>
</dbReference>
<evidence type="ECO:0000313" key="15">
    <source>
        <dbReference type="EMBL" id="SAK60014.1"/>
    </source>
</evidence>
<dbReference type="SUPFAM" id="SSF90123">
    <property type="entry name" value="ABC transporter transmembrane region"/>
    <property type="match status" value="1"/>
</dbReference>
<feature type="transmembrane region" description="Helical" evidence="11">
    <location>
        <begin position="66"/>
        <end position="84"/>
    </location>
</feature>
<dbReference type="InterPro" id="IPR011006">
    <property type="entry name" value="CheY-like_superfamily"/>
</dbReference>
<organism evidence="15 16">
    <name type="scientific">Caballeronia glebae</name>
    <dbReference type="NCBI Taxonomy" id="1777143"/>
    <lineage>
        <taxon>Bacteria</taxon>
        <taxon>Pseudomonadati</taxon>
        <taxon>Pseudomonadota</taxon>
        <taxon>Betaproteobacteria</taxon>
        <taxon>Burkholderiales</taxon>
        <taxon>Burkholderiaceae</taxon>
        <taxon>Caballeronia</taxon>
    </lineage>
</organism>
<evidence type="ECO:0000256" key="10">
    <source>
        <dbReference type="PROSITE-ProRule" id="PRU00169"/>
    </source>
</evidence>
<dbReference type="Proteomes" id="UP000054596">
    <property type="component" value="Unassembled WGS sequence"/>
</dbReference>
<dbReference type="Gene3D" id="3.40.50.300">
    <property type="entry name" value="P-loop containing nucleotide triphosphate hydrolases"/>
    <property type="match status" value="1"/>
</dbReference>
<dbReference type="SMART" id="SM00448">
    <property type="entry name" value="REC"/>
    <property type="match status" value="1"/>
</dbReference>
<evidence type="ECO:0000259" key="14">
    <source>
        <dbReference type="PROSITE" id="PS50929"/>
    </source>
</evidence>
<feature type="domain" description="ABC transmembrane type-1" evidence="14">
    <location>
        <begin position="34"/>
        <end position="318"/>
    </location>
</feature>
<keyword evidence="5 11" id="KW-0812">Transmembrane</keyword>
<evidence type="ECO:0000256" key="7">
    <source>
        <dbReference type="ARBA" id="ARBA00022840"/>
    </source>
</evidence>
<dbReference type="GO" id="GO:0016887">
    <property type="term" value="F:ATP hydrolysis activity"/>
    <property type="evidence" value="ECO:0007669"/>
    <property type="project" value="InterPro"/>
</dbReference>
<keyword evidence="6" id="KW-0547">Nucleotide-binding</keyword>
<feature type="transmembrane region" description="Helical" evidence="11">
    <location>
        <begin position="142"/>
        <end position="169"/>
    </location>
</feature>
<keyword evidence="7" id="KW-0067">ATP-binding</keyword>
<dbReference type="AlphaFoldDB" id="A0A158AQ93"/>
<dbReference type="PROSITE" id="PS00211">
    <property type="entry name" value="ABC_TRANSPORTER_1"/>
    <property type="match status" value="1"/>
</dbReference>
<dbReference type="PANTHER" id="PTHR24221:SF654">
    <property type="entry name" value="ATP-BINDING CASSETTE SUB-FAMILY B MEMBER 6"/>
    <property type="match status" value="1"/>
</dbReference>
<dbReference type="Gene3D" id="3.40.50.2300">
    <property type="match status" value="1"/>
</dbReference>
<dbReference type="InterPro" id="IPR011527">
    <property type="entry name" value="ABC1_TM_dom"/>
</dbReference>
<dbReference type="SUPFAM" id="SSF52172">
    <property type="entry name" value="CheY-like"/>
    <property type="match status" value="1"/>
</dbReference>
<dbReference type="InterPro" id="IPR003439">
    <property type="entry name" value="ABC_transporter-like_ATP-bd"/>
</dbReference>
<gene>
    <name evidence="15" type="ORF">AWB82_02775</name>
</gene>
<evidence type="ECO:0000256" key="2">
    <source>
        <dbReference type="ARBA" id="ARBA00022448"/>
    </source>
</evidence>
<dbReference type="CDD" id="cd18582">
    <property type="entry name" value="ABC_6TM_ATM1_ABCB7"/>
    <property type="match status" value="1"/>
</dbReference>
<keyword evidence="8 11" id="KW-1133">Transmembrane helix</keyword>
<dbReference type="PANTHER" id="PTHR24221">
    <property type="entry name" value="ATP-BINDING CASSETTE SUB-FAMILY B"/>
    <property type="match status" value="1"/>
</dbReference>
<feature type="transmembrane region" description="Helical" evidence="11">
    <location>
        <begin position="175"/>
        <end position="193"/>
    </location>
</feature>
<keyword evidence="3" id="KW-1003">Cell membrane</keyword>
<comment type="caution">
    <text evidence="15">The sequence shown here is derived from an EMBL/GenBank/DDBJ whole genome shotgun (WGS) entry which is preliminary data.</text>
</comment>
<dbReference type="CDD" id="cd03253">
    <property type="entry name" value="ABCC_ATM1_transporter"/>
    <property type="match status" value="1"/>
</dbReference>
<dbReference type="Gene3D" id="3.30.565.10">
    <property type="entry name" value="Histidine kinase-like ATPase, C-terminal domain"/>
    <property type="match status" value="1"/>
</dbReference>
<dbReference type="InterPro" id="IPR003593">
    <property type="entry name" value="AAA+_ATPase"/>
</dbReference>
<dbReference type="RefSeq" id="WP_086967879.1">
    <property type="nucleotide sequence ID" value="NZ_FCOJ02000016.1"/>
</dbReference>
<name>A0A158AQ93_9BURK</name>
<dbReference type="SMART" id="SM00382">
    <property type="entry name" value="AAA"/>
    <property type="match status" value="1"/>
</dbReference>
<keyword evidence="16" id="KW-1185">Reference proteome</keyword>
<feature type="transmembrane region" description="Helical" evidence="11">
    <location>
        <begin position="255"/>
        <end position="276"/>
    </location>
</feature>